<dbReference type="EMBL" id="BAABCR010000009">
    <property type="protein sequence ID" value="GAA4026525.1"/>
    <property type="molecule type" value="Genomic_DNA"/>
</dbReference>
<evidence type="ECO:0000313" key="2">
    <source>
        <dbReference type="Proteomes" id="UP001500968"/>
    </source>
</evidence>
<proteinExistence type="predicted"/>
<evidence type="ECO:0000313" key="1">
    <source>
        <dbReference type="EMBL" id="GAA4026525.1"/>
    </source>
</evidence>
<protein>
    <recommendedName>
        <fullName evidence="3">Lipoprotein</fullName>
    </recommendedName>
</protein>
<accession>A0ABP7THS3</accession>
<evidence type="ECO:0008006" key="3">
    <source>
        <dbReference type="Google" id="ProtNLM"/>
    </source>
</evidence>
<gene>
    <name evidence="1" type="ORF">GCM10022386_07410</name>
</gene>
<organism evidence="1 2">
    <name type="scientific">Flavobacterium cheonhonense</name>
    <dbReference type="NCBI Taxonomy" id="706185"/>
    <lineage>
        <taxon>Bacteria</taxon>
        <taxon>Pseudomonadati</taxon>
        <taxon>Bacteroidota</taxon>
        <taxon>Flavobacteriia</taxon>
        <taxon>Flavobacteriales</taxon>
        <taxon>Flavobacteriaceae</taxon>
        <taxon>Flavobacterium</taxon>
    </lineage>
</organism>
<keyword evidence="2" id="KW-1185">Reference proteome</keyword>
<name>A0ABP7THS3_9FLAO</name>
<dbReference type="Proteomes" id="UP001500968">
    <property type="component" value="Unassembled WGS sequence"/>
</dbReference>
<comment type="caution">
    <text evidence="1">The sequence shown here is derived from an EMBL/GenBank/DDBJ whole genome shotgun (WGS) entry which is preliminary data.</text>
</comment>
<reference evidence="2" key="1">
    <citation type="journal article" date="2019" name="Int. J. Syst. Evol. Microbiol.">
        <title>The Global Catalogue of Microorganisms (GCM) 10K type strain sequencing project: providing services to taxonomists for standard genome sequencing and annotation.</title>
        <authorList>
            <consortium name="The Broad Institute Genomics Platform"/>
            <consortium name="The Broad Institute Genome Sequencing Center for Infectious Disease"/>
            <person name="Wu L."/>
            <person name="Ma J."/>
        </authorList>
    </citation>
    <scope>NUCLEOTIDE SEQUENCE [LARGE SCALE GENOMIC DNA]</scope>
    <source>
        <strain evidence="2">JCM 17064</strain>
    </source>
</reference>
<sequence length="172" mass="19925">MTSCLNKSANHSTKTEIVEIENNDFENTKHDINIDQIIFGVYCGECANHCATMYRYFNGGNQNSFSVDFTDSYFKKSEITFDSYFNDKFHFDIGNEIISNIPDKLLNNDKTTEQYGCPDCTDECGIYFEIKKGNKKQKFYIDYQTSELSGDIKVFAEFLKNKITQLEKKNGY</sequence>